<feature type="transmembrane region" description="Helical" evidence="13">
    <location>
        <begin position="401"/>
        <end position="420"/>
    </location>
</feature>
<dbReference type="GO" id="GO:0015031">
    <property type="term" value="P:protein transport"/>
    <property type="evidence" value="ECO:0007669"/>
    <property type="project" value="UniProtKB-KW"/>
</dbReference>
<keyword evidence="7" id="KW-0931">ER-Golgi transport</keyword>
<evidence type="ECO:0000256" key="5">
    <source>
        <dbReference type="ARBA" id="ARBA00022737"/>
    </source>
</evidence>
<comment type="caution">
    <text evidence="14">The sequence shown here is derived from an EMBL/GenBank/DDBJ whole genome shotgun (WGS) entry which is preliminary data.</text>
</comment>
<keyword evidence="9 13" id="KW-1133">Transmembrane helix</keyword>
<dbReference type="OrthoDB" id="2013972at2759"/>
<dbReference type="GO" id="GO:0005789">
    <property type="term" value="C:endoplasmic reticulum membrane"/>
    <property type="evidence" value="ECO:0007669"/>
    <property type="project" value="UniProtKB-SubCell"/>
</dbReference>
<dbReference type="GO" id="GO:0003400">
    <property type="term" value="P:regulation of COPII vesicle coating"/>
    <property type="evidence" value="ECO:0007669"/>
    <property type="project" value="TreeGrafter"/>
</dbReference>
<dbReference type="GO" id="GO:0005085">
    <property type="term" value="F:guanyl-nucleotide exchange factor activity"/>
    <property type="evidence" value="ECO:0007669"/>
    <property type="project" value="InterPro"/>
</dbReference>
<evidence type="ECO:0000256" key="3">
    <source>
        <dbReference type="ARBA" id="ARBA00022574"/>
    </source>
</evidence>
<feature type="repeat" description="WD" evidence="11">
    <location>
        <begin position="359"/>
        <end position="389"/>
    </location>
</feature>
<dbReference type="GeneID" id="64600673"/>
<proteinExistence type="predicted"/>
<reference evidence="14" key="1">
    <citation type="journal article" date="2020" name="New Phytol.">
        <title>Comparative genomics reveals dynamic genome evolution in host specialist ectomycorrhizal fungi.</title>
        <authorList>
            <person name="Lofgren L.A."/>
            <person name="Nguyen N.H."/>
            <person name="Vilgalys R."/>
            <person name="Ruytinx J."/>
            <person name="Liao H.L."/>
            <person name="Branco S."/>
            <person name="Kuo A."/>
            <person name="LaButti K."/>
            <person name="Lipzen A."/>
            <person name="Andreopoulos W."/>
            <person name="Pangilinan J."/>
            <person name="Riley R."/>
            <person name="Hundley H."/>
            <person name="Na H."/>
            <person name="Barry K."/>
            <person name="Grigoriev I.V."/>
            <person name="Stajich J.E."/>
            <person name="Kennedy P.G."/>
        </authorList>
    </citation>
    <scope>NUCLEOTIDE SEQUENCE</scope>
    <source>
        <strain evidence="14">S12</strain>
    </source>
</reference>
<dbReference type="PANTHER" id="PTHR23284:SF0">
    <property type="entry name" value="PROLACTIN REGULATORY ELEMENT-BINDING PROTEIN"/>
    <property type="match status" value="1"/>
</dbReference>
<evidence type="ECO:0000256" key="8">
    <source>
        <dbReference type="ARBA" id="ARBA00022927"/>
    </source>
</evidence>
<evidence type="ECO:0000256" key="2">
    <source>
        <dbReference type="ARBA" id="ARBA00022448"/>
    </source>
</evidence>
<dbReference type="PROSITE" id="PS50294">
    <property type="entry name" value="WD_REPEATS_REGION"/>
    <property type="match status" value="1"/>
</dbReference>
<feature type="compositionally biased region" description="Basic residues" evidence="12">
    <location>
        <begin position="208"/>
        <end position="217"/>
    </location>
</feature>
<evidence type="ECO:0000256" key="4">
    <source>
        <dbReference type="ARBA" id="ARBA00022692"/>
    </source>
</evidence>
<evidence type="ECO:0000256" key="13">
    <source>
        <dbReference type="SAM" id="Phobius"/>
    </source>
</evidence>
<keyword evidence="6" id="KW-0256">Endoplasmic reticulum</keyword>
<dbReference type="AlphaFoldDB" id="A0A9P7AM91"/>
<keyword evidence="8" id="KW-0653">Protein transport</keyword>
<keyword evidence="2" id="KW-0813">Transport</keyword>
<dbReference type="PROSITE" id="PS50082">
    <property type="entry name" value="WD_REPEATS_2"/>
    <property type="match status" value="1"/>
</dbReference>
<dbReference type="InterPro" id="IPR011047">
    <property type="entry name" value="Quinoprotein_ADH-like_sf"/>
</dbReference>
<evidence type="ECO:0000256" key="7">
    <source>
        <dbReference type="ARBA" id="ARBA00022892"/>
    </source>
</evidence>
<keyword evidence="10 13" id="KW-0472">Membrane</keyword>
<evidence type="ECO:0000256" key="11">
    <source>
        <dbReference type="PROSITE-ProRule" id="PRU00221"/>
    </source>
</evidence>
<sequence length="422" mass="45460">MRAQHSTHPLPAFPVYSCAFVASDQMVVGGGGGAAKSGIKNKLRLFNVSQDRQLKLLCEHELEKGEDAPMSIAAHPESRSFVCGINSSEERLKRDENENCRVFSISDSGNALIKGATRGTLPSGALEDYQRVTVISPDGKLLAVAGERDLSLLAFPSLLPVAQSVQVPKGEIYDVTFSPTHLVLATNLNLLVYALPKPPSEDNGEKTPKKKKGKQKSKGKEKEVHSRTPSQTPELRLVDTVDIPSVPGAPAQSVVTFRAARFHPSDFSTLFTAVNTAAPRAKKSKMAKMQAYILKWRVDLSGEQNSARPMSLEGSRKAGEGGLTCLDVSPNGKFLAFGSSDYTLGILDSTTLSPLLSILKAHEFPITTVRFSPTSTLLVSGGVDNSIRIVTVPESFAGQPWTMIILVILALLVILVAFLLQK</sequence>
<organism evidence="14 15">
    <name type="scientific">Suillus plorans</name>
    <dbReference type="NCBI Taxonomy" id="116603"/>
    <lineage>
        <taxon>Eukaryota</taxon>
        <taxon>Fungi</taxon>
        <taxon>Dikarya</taxon>
        <taxon>Basidiomycota</taxon>
        <taxon>Agaricomycotina</taxon>
        <taxon>Agaricomycetes</taxon>
        <taxon>Agaricomycetidae</taxon>
        <taxon>Boletales</taxon>
        <taxon>Suillineae</taxon>
        <taxon>Suillaceae</taxon>
        <taxon>Suillus</taxon>
    </lineage>
</organism>
<dbReference type="Proteomes" id="UP000719766">
    <property type="component" value="Unassembled WGS sequence"/>
</dbReference>
<keyword evidence="4 13" id="KW-0812">Transmembrane</keyword>
<dbReference type="Pfam" id="PF00400">
    <property type="entry name" value="WD40"/>
    <property type="match status" value="2"/>
</dbReference>
<keyword evidence="3 11" id="KW-0853">WD repeat</keyword>
<evidence type="ECO:0000256" key="1">
    <source>
        <dbReference type="ARBA" id="ARBA00004648"/>
    </source>
</evidence>
<evidence type="ECO:0000313" key="14">
    <source>
        <dbReference type="EMBL" id="KAG1791348.1"/>
    </source>
</evidence>
<feature type="region of interest" description="Disordered" evidence="12">
    <location>
        <begin position="197"/>
        <end position="236"/>
    </location>
</feature>
<evidence type="ECO:0000256" key="10">
    <source>
        <dbReference type="ARBA" id="ARBA00023136"/>
    </source>
</evidence>
<protein>
    <submittedName>
        <fullName evidence="14">Quinon protein alcohol dehydrogenase-like superfamily</fullName>
    </submittedName>
</protein>
<gene>
    <name evidence="14" type="ORF">HD556DRAFT_1445290</name>
</gene>
<comment type="subcellular location">
    <subcellularLocation>
        <location evidence="1">Endoplasmic reticulum membrane</location>
        <topology evidence="1">Single-pass type II membrane protein</topology>
    </subcellularLocation>
</comment>
<dbReference type="InterPro" id="IPR015943">
    <property type="entry name" value="WD40/YVTN_repeat-like_dom_sf"/>
</dbReference>
<dbReference type="GO" id="GO:0006888">
    <property type="term" value="P:endoplasmic reticulum to Golgi vesicle-mediated transport"/>
    <property type="evidence" value="ECO:0007669"/>
    <property type="project" value="TreeGrafter"/>
</dbReference>
<dbReference type="SUPFAM" id="SSF50998">
    <property type="entry name" value="Quinoprotein alcohol dehydrogenase-like"/>
    <property type="match status" value="1"/>
</dbReference>
<dbReference type="EMBL" id="JABBWE010000043">
    <property type="protein sequence ID" value="KAG1791348.1"/>
    <property type="molecule type" value="Genomic_DNA"/>
</dbReference>
<keyword evidence="5" id="KW-0677">Repeat</keyword>
<accession>A0A9P7AM91</accession>
<evidence type="ECO:0000256" key="12">
    <source>
        <dbReference type="SAM" id="MobiDB-lite"/>
    </source>
</evidence>
<evidence type="ECO:0000256" key="6">
    <source>
        <dbReference type="ARBA" id="ARBA00022824"/>
    </source>
</evidence>
<keyword evidence="15" id="KW-1185">Reference proteome</keyword>
<name>A0A9P7AM91_9AGAM</name>
<dbReference type="SMART" id="SM00320">
    <property type="entry name" value="WD40"/>
    <property type="match status" value="2"/>
</dbReference>
<dbReference type="RefSeq" id="XP_041158193.1">
    <property type="nucleotide sequence ID" value="XM_041306909.1"/>
</dbReference>
<dbReference type="InterPro" id="IPR001680">
    <property type="entry name" value="WD40_rpt"/>
</dbReference>
<evidence type="ECO:0000313" key="15">
    <source>
        <dbReference type="Proteomes" id="UP000719766"/>
    </source>
</evidence>
<dbReference type="Gene3D" id="2.130.10.10">
    <property type="entry name" value="YVTN repeat-like/Quinoprotein amine dehydrogenase"/>
    <property type="match status" value="1"/>
</dbReference>
<evidence type="ECO:0000256" key="9">
    <source>
        <dbReference type="ARBA" id="ARBA00022989"/>
    </source>
</evidence>
<dbReference type="PANTHER" id="PTHR23284">
    <property type="entry name" value="PROLACTIN REGULATORY ELEMENT BINDING PROTEIN"/>
    <property type="match status" value="1"/>
</dbReference>
<dbReference type="InterPro" id="IPR045260">
    <property type="entry name" value="Sec12-like"/>
</dbReference>